<gene>
    <name evidence="4" type="ORF">A2827_00580</name>
</gene>
<feature type="repeat" description="TPR" evidence="3">
    <location>
        <begin position="509"/>
        <end position="542"/>
    </location>
</feature>
<dbReference type="EMBL" id="MHOD01000001">
    <property type="protein sequence ID" value="OGZ58766.1"/>
    <property type="molecule type" value="Genomic_DNA"/>
</dbReference>
<dbReference type="SUPFAM" id="SSF48452">
    <property type="entry name" value="TPR-like"/>
    <property type="match status" value="1"/>
</dbReference>
<organism evidence="4 5">
    <name type="scientific">Candidatus Spechtbacteria bacterium RIFCSPHIGHO2_01_FULL_43_30</name>
    <dbReference type="NCBI Taxonomy" id="1802158"/>
    <lineage>
        <taxon>Bacteria</taxon>
        <taxon>Candidatus Spechtiibacteriota</taxon>
    </lineage>
</organism>
<evidence type="ECO:0000256" key="3">
    <source>
        <dbReference type="PROSITE-ProRule" id="PRU00339"/>
    </source>
</evidence>
<dbReference type="Pfam" id="PF07719">
    <property type="entry name" value="TPR_2"/>
    <property type="match status" value="1"/>
</dbReference>
<dbReference type="AlphaFoldDB" id="A0A1G2H8G4"/>
<accession>A0A1G2H8G4</accession>
<evidence type="ECO:0000256" key="1">
    <source>
        <dbReference type="ARBA" id="ARBA00022737"/>
    </source>
</evidence>
<dbReference type="Gene3D" id="1.25.40.10">
    <property type="entry name" value="Tetratricopeptide repeat domain"/>
    <property type="match status" value="1"/>
</dbReference>
<evidence type="ECO:0000313" key="4">
    <source>
        <dbReference type="EMBL" id="OGZ58766.1"/>
    </source>
</evidence>
<protein>
    <submittedName>
        <fullName evidence="4">Uncharacterized protein</fullName>
    </submittedName>
</protein>
<dbReference type="InterPro" id="IPR011990">
    <property type="entry name" value="TPR-like_helical_dom_sf"/>
</dbReference>
<keyword evidence="1" id="KW-0677">Repeat</keyword>
<keyword evidence="2 3" id="KW-0802">TPR repeat</keyword>
<evidence type="ECO:0000256" key="2">
    <source>
        <dbReference type="ARBA" id="ARBA00022803"/>
    </source>
</evidence>
<dbReference type="PROSITE" id="PS50293">
    <property type="entry name" value="TPR_REGION"/>
    <property type="match status" value="1"/>
</dbReference>
<evidence type="ECO:0000313" key="5">
    <source>
        <dbReference type="Proteomes" id="UP000177932"/>
    </source>
</evidence>
<dbReference type="STRING" id="1802158.A2827_00580"/>
<dbReference type="PROSITE" id="PS50005">
    <property type="entry name" value="TPR"/>
    <property type="match status" value="1"/>
</dbReference>
<dbReference type="InterPro" id="IPR013105">
    <property type="entry name" value="TPR_2"/>
</dbReference>
<dbReference type="InterPro" id="IPR019734">
    <property type="entry name" value="TPR_rpt"/>
</dbReference>
<dbReference type="Proteomes" id="UP000177932">
    <property type="component" value="Unassembled WGS sequence"/>
</dbReference>
<reference evidence="4 5" key="1">
    <citation type="journal article" date="2016" name="Nat. Commun.">
        <title>Thousands of microbial genomes shed light on interconnected biogeochemical processes in an aquifer system.</title>
        <authorList>
            <person name="Anantharaman K."/>
            <person name="Brown C.T."/>
            <person name="Hug L.A."/>
            <person name="Sharon I."/>
            <person name="Castelle C.J."/>
            <person name="Probst A.J."/>
            <person name="Thomas B.C."/>
            <person name="Singh A."/>
            <person name="Wilkins M.J."/>
            <person name="Karaoz U."/>
            <person name="Brodie E.L."/>
            <person name="Williams K.H."/>
            <person name="Hubbard S.S."/>
            <person name="Banfield J.F."/>
        </authorList>
    </citation>
    <scope>NUCLEOTIDE SEQUENCE [LARGE SCALE GENOMIC DNA]</scope>
</reference>
<dbReference type="SMART" id="SM00028">
    <property type="entry name" value="TPR"/>
    <property type="match status" value="2"/>
</dbReference>
<proteinExistence type="predicted"/>
<sequence length="599" mass="67584">MGELNEQSKFEIQPVVEQEPFQNLAVQGFFAKWCEINDSITPKIISREAWEQRREEGVLEKTPDQDSKRTLYLPIDLKLWEMVGVVEAVDHDTFKTKPERQNEKRDKLLALGKLFQNSGIYIAQRLDSIEDGKKIAGALAEEFYDYGLSLGTGKKAETTTNLNDIASNSLTPEETQQADRFLAGKNLYASRQARAEKASGSDPAKQDEIYEAERQKTLSQFFGVAQNAFELKQRTENLEQKPAASGLKPWQSNTPIHNAFLEKIERAMIKEVEAPKNELVGSIFRGALPKLISDMREQGWKRGVNSLFEKLGINFSVEQRKIADVLNITQLKTELENIRESKNLDTISAKEREIADKIQKAVGSFPYNKSHGNNPAEIVANQYINCVGASTLGGALMKEAGLDYLVGDVPHHSILFLVTSDGHIEHRDMLDKGLKSNKELTDKMIVGKKKDGSPLAVADIEAFSRDPKPEGLVFDIQEEGPDYLNKIPWIKEVRRQYVTVFEPEYGQQIQILGNTGGALYDLGRYEEAAEFFRQAAALNPKASFIYYLWGDALSALNRHEEAAEAYQIFIDLANRQRGRLSMKIQIKHARDKIARLKSK</sequence>
<comment type="caution">
    <text evidence="4">The sequence shown here is derived from an EMBL/GenBank/DDBJ whole genome shotgun (WGS) entry which is preliminary data.</text>
</comment>
<name>A0A1G2H8G4_9BACT</name>